<evidence type="ECO:0000313" key="3">
    <source>
        <dbReference type="Proteomes" id="UP000460412"/>
    </source>
</evidence>
<feature type="domain" description="N-acetyltransferase" evidence="1">
    <location>
        <begin position="10"/>
        <end position="167"/>
    </location>
</feature>
<name>A0A7X3ML44_9FIRM</name>
<evidence type="ECO:0000259" key="1">
    <source>
        <dbReference type="PROSITE" id="PS51186"/>
    </source>
</evidence>
<proteinExistence type="predicted"/>
<dbReference type="Pfam" id="PF00583">
    <property type="entry name" value="Acetyltransf_1"/>
    <property type="match status" value="1"/>
</dbReference>
<dbReference type="Gene3D" id="3.40.630.30">
    <property type="match status" value="1"/>
</dbReference>
<gene>
    <name evidence="2" type="ORF">GN277_23860</name>
</gene>
<comment type="caution">
    <text evidence="2">The sequence shown here is derived from an EMBL/GenBank/DDBJ whole genome shotgun (WGS) entry which is preliminary data.</text>
</comment>
<dbReference type="AlphaFoldDB" id="A0A7X3ML44"/>
<dbReference type="PROSITE" id="PS51186">
    <property type="entry name" value="GNAT"/>
    <property type="match status" value="1"/>
</dbReference>
<dbReference type="Proteomes" id="UP000460412">
    <property type="component" value="Unassembled WGS sequence"/>
</dbReference>
<evidence type="ECO:0000313" key="2">
    <source>
        <dbReference type="EMBL" id="MXP78275.1"/>
    </source>
</evidence>
<protein>
    <submittedName>
        <fullName evidence="2">GNAT family N-acetyltransferase</fullName>
    </submittedName>
</protein>
<dbReference type="GO" id="GO:0016747">
    <property type="term" value="F:acyltransferase activity, transferring groups other than amino-acyl groups"/>
    <property type="evidence" value="ECO:0007669"/>
    <property type="project" value="InterPro"/>
</dbReference>
<dbReference type="InterPro" id="IPR000182">
    <property type="entry name" value="GNAT_dom"/>
</dbReference>
<reference evidence="2 3" key="1">
    <citation type="submission" date="2019-12" db="EMBL/GenBank/DDBJ databases">
        <title>Sporaefaciens musculi gen. nov., sp. nov., a novel bacterium isolated from the caecum of an obese mouse.</title>
        <authorList>
            <person name="Rasmussen T.S."/>
            <person name="Streidl T."/>
            <person name="Hitch T.C.A."/>
            <person name="Wortmann E."/>
            <person name="Deptula P."/>
            <person name="Hansen M."/>
            <person name="Nielsen D.S."/>
            <person name="Clavel T."/>
            <person name="Vogensen F.K."/>
        </authorList>
    </citation>
    <scope>NUCLEOTIDE SEQUENCE [LARGE SCALE GENOMIC DNA]</scope>
    <source>
        <strain evidence="2 3">WCA-9-b2</strain>
    </source>
</reference>
<accession>A0A7X3ML44</accession>
<dbReference type="CDD" id="cd04301">
    <property type="entry name" value="NAT_SF"/>
    <property type="match status" value="1"/>
</dbReference>
<dbReference type="InterPro" id="IPR016181">
    <property type="entry name" value="Acyl_CoA_acyltransferase"/>
</dbReference>
<dbReference type="EMBL" id="WUQX01000001">
    <property type="protein sequence ID" value="MXP78275.1"/>
    <property type="molecule type" value="Genomic_DNA"/>
</dbReference>
<keyword evidence="2" id="KW-0808">Transferase</keyword>
<organism evidence="2 3">
    <name type="scientific">Sporofaciens musculi</name>
    <dbReference type="NCBI Taxonomy" id="2681861"/>
    <lineage>
        <taxon>Bacteria</taxon>
        <taxon>Bacillati</taxon>
        <taxon>Bacillota</taxon>
        <taxon>Clostridia</taxon>
        <taxon>Lachnospirales</taxon>
        <taxon>Lachnospiraceae</taxon>
        <taxon>Sporofaciens</taxon>
    </lineage>
</organism>
<sequence>MQIKLFSSQYKIHRLTDQNIDEIYHLLSKNVLYYEYCPPFVTRESIREDMKILPPGKEQKDKYYIGFYQDEKLIAVMDFIDGYPEKGIAYIGFFMTDTSLQNQGVGTAIIDDLCRYLTELGYHSVRLAWVKGNPQSEHFWLKNGFVQLRETTSNAADEVILAEKMLEKNSGGIHMTEVQI</sequence>
<dbReference type="SUPFAM" id="SSF55729">
    <property type="entry name" value="Acyl-CoA N-acyltransferases (Nat)"/>
    <property type="match status" value="1"/>
</dbReference>
<keyword evidence="3" id="KW-1185">Reference proteome</keyword>